<evidence type="ECO:0000259" key="9">
    <source>
        <dbReference type="Pfam" id="PF18052"/>
    </source>
</evidence>
<dbReference type="SUPFAM" id="SSF52540">
    <property type="entry name" value="P-loop containing nucleoside triphosphate hydrolases"/>
    <property type="match status" value="1"/>
</dbReference>
<feature type="domain" description="Disease resistance N-terminal" evidence="9">
    <location>
        <begin position="15"/>
        <end position="92"/>
    </location>
</feature>
<evidence type="ECO:0000256" key="2">
    <source>
        <dbReference type="ARBA" id="ARBA00022614"/>
    </source>
</evidence>
<dbReference type="InterPro" id="IPR055414">
    <property type="entry name" value="LRR_R13L4/SHOC2-like"/>
</dbReference>
<evidence type="ECO:0000256" key="4">
    <source>
        <dbReference type="ARBA" id="ARBA00022741"/>
    </source>
</evidence>
<dbReference type="CDD" id="cd14798">
    <property type="entry name" value="RX-CC_like"/>
    <property type="match status" value="1"/>
</dbReference>
<dbReference type="InterPro" id="IPR058922">
    <property type="entry name" value="WHD_DRP"/>
</dbReference>
<evidence type="ECO:0000256" key="5">
    <source>
        <dbReference type="ARBA" id="ARBA00022821"/>
    </source>
</evidence>
<dbReference type="InParanoid" id="A0A2K2DQV7"/>
<dbReference type="InterPro" id="IPR036388">
    <property type="entry name" value="WH-like_DNA-bd_sf"/>
</dbReference>
<dbReference type="Gene3D" id="3.80.10.10">
    <property type="entry name" value="Ribonuclease Inhibitor"/>
    <property type="match status" value="1"/>
</dbReference>
<dbReference type="InterPro" id="IPR041118">
    <property type="entry name" value="Rx_N"/>
</dbReference>
<proteinExistence type="inferred from homology"/>
<reference evidence="12 13" key="1">
    <citation type="journal article" date="2010" name="Nature">
        <title>Genome sequencing and analysis of the model grass Brachypodium distachyon.</title>
        <authorList>
            <consortium name="International Brachypodium Initiative"/>
        </authorList>
    </citation>
    <scope>NUCLEOTIDE SEQUENCE [LARGE SCALE GENOMIC DNA]</scope>
    <source>
        <strain evidence="12 13">Bd21</strain>
    </source>
</reference>
<dbReference type="Gene3D" id="1.20.5.4130">
    <property type="match status" value="1"/>
</dbReference>
<dbReference type="Pfam" id="PF23559">
    <property type="entry name" value="WHD_DRP"/>
    <property type="match status" value="1"/>
</dbReference>
<keyword evidence="6 7" id="KW-0175">Coiled coil</keyword>
<protein>
    <submittedName>
        <fullName evidence="12 13">Uncharacterized protein</fullName>
    </submittedName>
</protein>
<feature type="domain" description="Disease resistance protein winged helix" evidence="10">
    <location>
        <begin position="632"/>
        <end position="691"/>
    </location>
</feature>
<evidence type="ECO:0000313" key="13">
    <source>
        <dbReference type="EnsemblPlants" id="PNT76672"/>
    </source>
</evidence>
<evidence type="ECO:0000259" key="10">
    <source>
        <dbReference type="Pfam" id="PF23559"/>
    </source>
</evidence>
<dbReference type="InterPro" id="IPR044974">
    <property type="entry name" value="Disease_R_plants"/>
</dbReference>
<sequence>MAEFALGLTKTAVAGTVTRVKSAMEEESQLRGRVQEDLVFITGEFEMMQSFLGASNAGERASKNQVVRTWVRQLRDLALDVEDCVEFVLHLDKPSRWDWVWRFAMAPIKVFVASTPPLDQAVANIKRLKARVEDVSQRNTRYNLLLSNGNNDDSTSSAAHLMRVHKEAASGALHVLREVWKANGKLLGDHTTGDLKELMIHCQGSKELQVISLWLGGDVDDGQHHVVVDQQQQQLGCARATIMKKAYDDPDICLRFKNRAWVNKLPHPFNPVEFLNNLLTQFTSSHQHHYHDDIPELVRQVSRLRHLIILEQELSSVADWEAIRMYLPNGDNGSRIVVSTNHLGAAHFCTGDHYQVSDLKSFSTIDTFVPYSPRHQPSFLKLEEFDGFRDVRTCFALHAARNQLVERENEVTALTYFNSIKLDVTLSVWGIAGVGKSSIVNVPQPFNLTDLCQRLLLDFYSDDLDAKENAAIGMMEGQDPIQGCRQILRENRCLLVIDGLQSKDDWDLINTAFIATHCTDKHSHILNVKGLKTDMALDIFTKVILRAQLSSREAEISNLIMAKCGGLPEVIAAMGREWARADMPGIKKLEFINANFRECLETPSLRGLFCWMQSYFDGCSDEPKPCIFYLSVFPADQSIRRSRLMRRWIAEGYSSGGGGGTAEEKGEKLLRELIKLSILYQEQEQEQETSRRRTMSKVNSFFHGYIKSRPMEDNLVFALEGCCSPSSRLTGQHLTIISSWDRDETVFDSIDLSRLRYLTVFGAWRSFLISAKNKMEVLRVLDLEGTSTNSYRTSVTDDDLERIGKLLCRLEFLSLRGCRHITRLPDSLGAMRQLETLDVRHTFVVELPAAITKLQKLQYIRAGTTIDTSLPLEAPPPASATTTTTAAAPAPTTPPPTPPQTPQEGGGISLNHRGMEEQATRQRLAANGGGVAVFPAAAKVIGKLGLSGINRENWQKLCDAISGHSHLESLSLQLLLLKEDGNSFDFACFDDISNPPTTLKCLKVLYGTTGEHPGAGIGGACIRPVWIKQLPNLEKLSDLELTISSQEDIYILFGDDLPHGVSTSRLRIKPIQQQHLSFGQCYDTLSLDTLRIDCSSSTLLPSKVTFGEFFVFSVGALNIQRCGSSCLRISGLKHISGLKEVL</sequence>
<feature type="domain" description="Disease resistance R13L4/SHOC-2-like LRR" evidence="11">
    <location>
        <begin position="755"/>
        <end position="865"/>
    </location>
</feature>
<accession>A0A2K2DQV7</accession>
<dbReference type="InterPro" id="IPR032675">
    <property type="entry name" value="LRR_dom_sf"/>
</dbReference>
<dbReference type="GO" id="GO:0000166">
    <property type="term" value="F:nucleotide binding"/>
    <property type="evidence" value="ECO:0007669"/>
    <property type="project" value="UniProtKB-KW"/>
</dbReference>
<dbReference type="Pfam" id="PF18052">
    <property type="entry name" value="Rx_N"/>
    <property type="match status" value="1"/>
</dbReference>
<dbReference type="Gene3D" id="1.10.10.10">
    <property type="entry name" value="Winged helix-like DNA-binding domain superfamily/Winged helix DNA-binding domain"/>
    <property type="match status" value="1"/>
</dbReference>
<evidence type="ECO:0000313" key="12">
    <source>
        <dbReference type="EMBL" id="PNT76672.1"/>
    </source>
</evidence>
<evidence type="ECO:0000256" key="6">
    <source>
        <dbReference type="ARBA" id="ARBA00023054"/>
    </source>
</evidence>
<name>A0A2K2DQV7_BRADI</name>
<dbReference type="Pfam" id="PF23598">
    <property type="entry name" value="LRR_14"/>
    <property type="match status" value="1"/>
</dbReference>
<organism evidence="12">
    <name type="scientific">Brachypodium distachyon</name>
    <name type="common">Purple false brome</name>
    <name type="synonym">Trachynia distachya</name>
    <dbReference type="NCBI Taxonomy" id="15368"/>
    <lineage>
        <taxon>Eukaryota</taxon>
        <taxon>Viridiplantae</taxon>
        <taxon>Streptophyta</taxon>
        <taxon>Embryophyta</taxon>
        <taxon>Tracheophyta</taxon>
        <taxon>Spermatophyta</taxon>
        <taxon>Magnoliopsida</taxon>
        <taxon>Liliopsida</taxon>
        <taxon>Poales</taxon>
        <taxon>Poaceae</taxon>
        <taxon>BOP clade</taxon>
        <taxon>Pooideae</taxon>
        <taxon>Stipodae</taxon>
        <taxon>Brachypodieae</taxon>
        <taxon>Brachypodium</taxon>
    </lineage>
</organism>
<evidence type="ECO:0000256" key="7">
    <source>
        <dbReference type="SAM" id="Coils"/>
    </source>
</evidence>
<evidence type="ECO:0000256" key="1">
    <source>
        <dbReference type="ARBA" id="ARBA00008894"/>
    </source>
</evidence>
<gene>
    <name evidence="12" type="ORF">BRADI_1g51320v3</name>
</gene>
<dbReference type="SUPFAM" id="SSF52047">
    <property type="entry name" value="RNI-like"/>
    <property type="match status" value="1"/>
</dbReference>
<evidence type="ECO:0000256" key="8">
    <source>
        <dbReference type="SAM" id="MobiDB-lite"/>
    </source>
</evidence>
<dbReference type="EnsemblPlants" id="PNT76672">
    <property type="protein sequence ID" value="PNT76672"/>
    <property type="gene ID" value="BRADI_1g51320v3"/>
</dbReference>
<keyword evidence="3" id="KW-0677">Repeat</keyword>
<evidence type="ECO:0000256" key="3">
    <source>
        <dbReference type="ARBA" id="ARBA00022737"/>
    </source>
</evidence>
<dbReference type="EMBL" id="CM000880">
    <property type="protein sequence ID" value="PNT76672.1"/>
    <property type="molecule type" value="Genomic_DNA"/>
</dbReference>
<keyword evidence="4" id="KW-0547">Nucleotide-binding</keyword>
<dbReference type="PRINTS" id="PR00364">
    <property type="entry name" value="DISEASERSIST"/>
</dbReference>
<feature type="region of interest" description="Disordered" evidence="8">
    <location>
        <begin position="868"/>
        <end position="910"/>
    </location>
</feature>
<dbReference type="PANTHER" id="PTHR23155">
    <property type="entry name" value="DISEASE RESISTANCE PROTEIN RP"/>
    <property type="match status" value="1"/>
</dbReference>
<keyword evidence="2" id="KW-0433">Leucine-rich repeat</keyword>
<dbReference type="OrthoDB" id="687791at2759"/>
<feature type="compositionally biased region" description="Low complexity" evidence="8">
    <location>
        <begin position="879"/>
        <end position="890"/>
    </location>
</feature>
<dbReference type="InterPro" id="IPR027417">
    <property type="entry name" value="P-loop_NTPase"/>
</dbReference>
<feature type="non-terminal residue" evidence="12">
    <location>
        <position position="1142"/>
    </location>
</feature>
<reference evidence="12" key="2">
    <citation type="submission" date="2017-06" db="EMBL/GenBank/DDBJ databases">
        <title>WGS assembly of Brachypodium distachyon.</title>
        <authorList>
            <consortium name="The International Brachypodium Initiative"/>
            <person name="Lucas S."/>
            <person name="Harmon-Smith M."/>
            <person name="Lail K."/>
            <person name="Tice H."/>
            <person name="Grimwood J."/>
            <person name="Bruce D."/>
            <person name="Barry K."/>
            <person name="Shu S."/>
            <person name="Lindquist E."/>
            <person name="Wang M."/>
            <person name="Pitluck S."/>
            <person name="Vogel J.P."/>
            <person name="Garvin D.F."/>
            <person name="Mockler T.C."/>
            <person name="Schmutz J."/>
            <person name="Rokhsar D."/>
            <person name="Bevan M.W."/>
        </authorList>
    </citation>
    <scope>NUCLEOTIDE SEQUENCE</scope>
    <source>
        <strain evidence="12">Bd21</strain>
    </source>
</reference>
<feature type="coiled-coil region" evidence="7">
    <location>
        <begin position="118"/>
        <end position="145"/>
    </location>
</feature>
<comment type="similarity">
    <text evidence="1">Belongs to the disease resistance NB-LRR family.</text>
</comment>
<dbReference type="Proteomes" id="UP000008810">
    <property type="component" value="Chromosome 1"/>
</dbReference>
<keyword evidence="5" id="KW-0611">Plant defense</keyword>
<feature type="compositionally biased region" description="Pro residues" evidence="8">
    <location>
        <begin position="891"/>
        <end position="901"/>
    </location>
</feature>
<dbReference type="Gramene" id="PNT76672">
    <property type="protein sequence ID" value="PNT76672"/>
    <property type="gene ID" value="BRADI_1g51320v3"/>
</dbReference>
<evidence type="ECO:0000313" key="14">
    <source>
        <dbReference type="Proteomes" id="UP000008810"/>
    </source>
</evidence>
<dbReference type="GO" id="GO:0098542">
    <property type="term" value="P:defense response to other organism"/>
    <property type="evidence" value="ECO:0000318"/>
    <property type="project" value="GO_Central"/>
</dbReference>
<dbReference type="PANTHER" id="PTHR23155:SF1135">
    <property type="entry name" value="OS08G0246300 PROTEIN"/>
    <property type="match status" value="1"/>
</dbReference>
<evidence type="ECO:0000259" key="11">
    <source>
        <dbReference type="Pfam" id="PF23598"/>
    </source>
</evidence>
<reference evidence="13" key="3">
    <citation type="submission" date="2018-08" db="UniProtKB">
        <authorList>
            <consortium name="EnsemblPlants"/>
        </authorList>
    </citation>
    <scope>IDENTIFICATION</scope>
    <source>
        <strain evidence="13">cv. Bd21</strain>
    </source>
</reference>
<dbReference type="AlphaFoldDB" id="A0A2K2DQV7"/>
<dbReference type="InterPro" id="IPR038005">
    <property type="entry name" value="RX-like_CC"/>
</dbReference>
<keyword evidence="14" id="KW-1185">Reference proteome</keyword>